<dbReference type="OrthoDB" id="1470350at2759"/>
<keyword evidence="5 7" id="KW-0408">Iron</keyword>
<dbReference type="RefSeq" id="XP_033595177.1">
    <property type="nucleotide sequence ID" value="XM_033748831.1"/>
</dbReference>
<keyword evidence="7" id="KW-0349">Heme</keyword>
<evidence type="ECO:0000256" key="2">
    <source>
        <dbReference type="ARBA" id="ARBA00010617"/>
    </source>
</evidence>
<dbReference type="CDD" id="cd11063">
    <property type="entry name" value="CYP52"/>
    <property type="match status" value="1"/>
</dbReference>
<accession>A0A6A6VSG6</accession>
<dbReference type="EMBL" id="ML996597">
    <property type="protein sequence ID" value="KAF2752726.1"/>
    <property type="molecule type" value="Genomic_DNA"/>
</dbReference>
<keyword evidence="6" id="KW-0503">Monooxygenase</keyword>
<dbReference type="GO" id="GO:0005506">
    <property type="term" value="F:iron ion binding"/>
    <property type="evidence" value="ECO:0007669"/>
    <property type="project" value="InterPro"/>
</dbReference>
<keyword evidence="4" id="KW-0560">Oxidoreductase</keyword>
<dbReference type="PANTHER" id="PTHR24287:SF17">
    <property type="entry name" value="P450, PUTATIVE (EUROFUNG)-RELATED"/>
    <property type="match status" value="1"/>
</dbReference>
<keyword evidence="3 7" id="KW-0479">Metal-binding</keyword>
<dbReference type="PRINTS" id="PR00463">
    <property type="entry name" value="EP450I"/>
</dbReference>
<dbReference type="InterPro" id="IPR036396">
    <property type="entry name" value="Cyt_P450_sf"/>
</dbReference>
<evidence type="ECO:0000256" key="5">
    <source>
        <dbReference type="ARBA" id="ARBA00023004"/>
    </source>
</evidence>
<dbReference type="Pfam" id="PF00067">
    <property type="entry name" value="p450"/>
    <property type="match status" value="1"/>
</dbReference>
<dbReference type="InterPro" id="IPR002401">
    <property type="entry name" value="Cyt_P450_E_grp-I"/>
</dbReference>
<dbReference type="InterPro" id="IPR001128">
    <property type="entry name" value="Cyt_P450"/>
</dbReference>
<evidence type="ECO:0000313" key="9">
    <source>
        <dbReference type="Proteomes" id="UP000799437"/>
    </source>
</evidence>
<evidence type="ECO:0000256" key="1">
    <source>
        <dbReference type="ARBA" id="ARBA00001971"/>
    </source>
</evidence>
<name>A0A6A6VSG6_9PEZI</name>
<dbReference type="SUPFAM" id="SSF48264">
    <property type="entry name" value="Cytochrome P450"/>
    <property type="match status" value="1"/>
</dbReference>
<dbReference type="Gene3D" id="1.10.630.10">
    <property type="entry name" value="Cytochrome P450"/>
    <property type="match status" value="1"/>
</dbReference>
<evidence type="ECO:0000256" key="7">
    <source>
        <dbReference type="PIRSR" id="PIRSR602401-1"/>
    </source>
</evidence>
<comment type="cofactor">
    <cofactor evidence="1 7">
        <name>heme</name>
        <dbReference type="ChEBI" id="CHEBI:30413"/>
    </cofactor>
</comment>
<feature type="binding site" description="axial binding residue" evidence="7">
    <location>
        <position position="422"/>
    </location>
    <ligand>
        <name>heme</name>
        <dbReference type="ChEBI" id="CHEBI:30413"/>
    </ligand>
    <ligandPart>
        <name>Fe</name>
        <dbReference type="ChEBI" id="CHEBI:18248"/>
    </ligandPart>
</feature>
<evidence type="ECO:0000256" key="3">
    <source>
        <dbReference type="ARBA" id="ARBA00022723"/>
    </source>
</evidence>
<organism evidence="8 9">
    <name type="scientific">Pseudovirgaria hyperparasitica</name>
    <dbReference type="NCBI Taxonomy" id="470096"/>
    <lineage>
        <taxon>Eukaryota</taxon>
        <taxon>Fungi</taxon>
        <taxon>Dikarya</taxon>
        <taxon>Ascomycota</taxon>
        <taxon>Pezizomycotina</taxon>
        <taxon>Dothideomycetes</taxon>
        <taxon>Dothideomycetes incertae sedis</taxon>
        <taxon>Acrospermales</taxon>
        <taxon>Acrospermaceae</taxon>
        <taxon>Pseudovirgaria</taxon>
    </lineage>
</organism>
<reference evidence="8" key="1">
    <citation type="journal article" date="2020" name="Stud. Mycol.">
        <title>101 Dothideomycetes genomes: a test case for predicting lifestyles and emergence of pathogens.</title>
        <authorList>
            <person name="Haridas S."/>
            <person name="Albert R."/>
            <person name="Binder M."/>
            <person name="Bloem J."/>
            <person name="Labutti K."/>
            <person name="Salamov A."/>
            <person name="Andreopoulos B."/>
            <person name="Baker S."/>
            <person name="Barry K."/>
            <person name="Bills G."/>
            <person name="Bluhm B."/>
            <person name="Cannon C."/>
            <person name="Castanera R."/>
            <person name="Culley D."/>
            <person name="Daum C."/>
            <person name="Ezra D."/>
            <person name="Gonzalez J."/>
            <person name="Henrissat B."/>
            <person name="Kuo A."/>
            <person name="Liang C."/>
            <person name="Lipzen A."/>
            <person name="Lutzoni F."/>
            <person name="Magnuson J."/>
            <person name="Mondo S."/>
            <person name="Nolan M."/>
            <person name="Ohm R."/>
            <person name="Pangilinan J."/>
            <person name="Park H.-J."/>
            <person name="Ramirez L."/>
            <person name="Alfaro M."/>
            <person name="Sun H."/>
            <person name="Tritt A."/>
            <person name="Yoshinaga Y."/>
            <person name="Zwiers L.-H."/>
            <person name="Turgeon B."/>
            <person name="Goodwin S."/>
            <person name="Spatafora J."/>
            <person name="Crous P."/>
            <person name="Grigoriev I."/>
        </authorList>
    </citation>
    <scope>NUCLEOTIDE SEQUENCE</scope>
    <source>
        <strain evidence="8">CBS 121739</strain>
    </source>
</reference>
<protein>
    <submittedName>
        <fullName evidence="8">N-alkane-inducible cytochrome P450</fullName>
    </submittedName>
</protein>
<gene>
    <name evidence="8" type="ORF">EJ05DRAFT_524892</name>
</gene>
<dbReference type="InterPro" id="IPR047146">
    <property type="entry name" value="Cyt_P450_E_CYP52_fungi"/>
</dbReference>
<dbReference type="Proteomes" id="UP000799437">
    <property type="component" value="Unassembled WGS sequence"/>
</dbReference>
<evidence type="ECO:0000256" key="6">
    <source>
        <dbReference type="ARBA" id="ARBA00023033"/>
    </source>
</evidence>
<evidence type="ECO:0000256" key="4">
    <source>
        <dbReference type="ARBA" id="ARBA00023002"/>
    </source>
</evidence>
<proteinExistence type="inferred from homology"/>
<evidence type="ECO:0000313" key="8">
    <source>
        <dbReference type="EMBL" id="KAF2752726.1"/>
    </source>
</evidence>
<dbReference type="PANTHER" id="PTHR24287">
    <property type="entry name" value="P450, PUTATIVE (EUROFUNG)-RELATED"/>
    <property type="match status" value="1"/>
</dbReference>
<dbReference type="GO" id="GO:0020037">
    <property type="term" value="F:heme binding"/>
    <property type="evidence" value="ECO:0007669"/>
    <property type="project" value="InterPro"/>
</dbReference>
<keyword evidence="9" id="KW-1185">Reference proteome</keyword>
<dbReference type="GeneID" id="54489885"/>
<dbReference type="GO" id="GO:0016705">
    <property type="term" value="F:oxidoreductase activity, acting on paired donors, with incorporation or reduction of molecular oxygen"/>
    <property type="evidence" value="ECO:0007669"/>
    <property type="project" value="InterPro"/>
</dbReference>
<dbReference type="PRINTS" id="PR00385">
    <property type="entry name" value="P450"/>
</dbReference>
<comment type="similarity">
    <text evidence="2">Belongs to the cytochrome P450 family.</text>
</comment>
<sequence length="478" mass="53707">MLGLLAGIFVLARILYAIFYKSYIWETKSSGFDFALSNLRANQRNAYLEHAQTAFRILGNTWTTRSLGTSMIESIEPENLKAVFHADFPTWQQGNFRIKTFRPLLGYGILSANGRAWEHSRALIKSAFKSYTADSTIYEKHIQNLVASLPRSSAEVVDLQPYFLRLTMDISTDVLFGTSVFSLLPGSADFADAYEIVKDNIFKDMQVYPLGWLRDHREARAATKVVHDFVDGFIEKALASADAINEEEDQGRRYKFLRQMATELEDRTKLRMELLSLLLAGRDTTAALVSNMLYILAQREDIRRKVQAEVASLSGRFPRIDDLKRLQYLNCTVKESLRLHPVTPINSRTAATDTTLPTGGGVSGTSPVFVPAGTQFVTSVHALHRREDLWGPDAAAFKPERWANNTPAPWHYMPFLGGPRQCPGQGLALNITLFTVARLLQIYEDILPARSEPWQGAIAVTCWNANGAKVRLVPKDRT</sequence>
<dbReference type="AlphaFoldDB" id="A0A6A6VSG6"/>
<dbReference type="GO" id="GO:0004497">
    <property type="term" value="F:monooxygenase activity"/>
    <property type="evidence" value="ECO:0007669"/>
    <property type="project" value="UniProtKB-KW"/>
</dbReference>